<dbReference type="RefSeq" id="WP_160173438.1">
    <property type="nucleotide sequence ID" value="NZ_ALPT02000097.1"/>
</dbReference>
<accession>A0A4S4K346</accession>
<comment type="caution">
    <text evidence="1">The sequence shown here is derived from an EMBL/GenBank/DDBJ whole genome shotgun (WGS) entry which is preliminary data.</text>
</comment>
<proteinExistence type="predicted"/>
<name>A0A4S4K346_ALKAL</name>
<dbReference type="Proteomes" id="UP000297014">
    <property type="component" value="Unassembled WGS sequence"/>
</dbReference>
<reference evidence="1 2" key="1">
    <citation type="submission" date="2014-01" db="EMBL/GenBank/DDBJ databases">
        <title>Draft genome sequencing of Bacillus alcalophilus CGMCC 1.3604.</title>
        <authorList>
            <person name="Yang J."/>
            <person name="Diao L."/>
            <person name="Yang S."/>
        </authorList>
    </citation>
    <scope>NUCLEOTIDE SEQUENCE [LARGE SCALE GENOMIC DNA]</scope>
    <source>
        <strain evidence="1 2">CGMCC 1.3604</strain>
    </source>
</reference>
<evidence type="ECO:0000313" key="1">
    <source>
        <dbReference type="EMBL" id="THG92096.1"/>
    </source>
</evidence>
<dbReference type="AlphaFoldDB" id="A0A4S4K346"/>
<gene>
    <name evidence="1" type="ORF">AJ85_17185</name>
</gene>
<organism evidence="1 2">
    <name type="scientific">Alkalihalobacillus alcalophilus ATCC 27647 = CGMCC 1.3604</name>
    <dbReference type="NCBI Taxonomy" id="1218173"/>
    <lineage>
        <taxon>Bacteria</taxon>
        <taxon>Bacillati</taxon>
        <taxon>Bacillota</taxon>
        <taxon>Bacilli</taxon>
        <taxon>Bacillales</taxon>
        <taxon>Bacillaceae</taxon>
        <taxon>Alkalihalobacillus</taxon>
    </lineage>
</organism>
<protein>
    <submittedName>
        <fullName evidence="1">Uncharacterized protein</fullName>
    </submittedName>
</protein>
<sequence length="54" mass="6388">MTVQNHTKDIFTVRVKSDDEDNGWIYHYRWSHLKDSSKIELGGYLGVKLDQLSY</sequence>
<dbReference type="EMBL" id="JALP01000020">
    <property type="protein sequence ID" value="THG92096.1"/>
    <property type="molecule type" value="Genomic_DNA"/>
</dbReference>
<evidence type="ECO:0000313" key="2">
    <source>
        <dbReference type="Proteomes" id="UP000297014"/>
    </source>
</evidence>